<dbReference type="STRING" id="264201.pc1137"/>
<sequence>MDPILGAGTGALLNQLFNRVDQSIDRAKNAGLALEMEAGFQVRKTIEKTQVAYAEVMNQTLDRVDQTLANQINDIKNLVLDLEQKNKRTMQEIASQAQTIANTLPFHNDRPQVTSYTPSYIQRLPGDSRPIYINIKGNFEHAAEPGYQPQLTFHKQTFSPCIVTGQKLEFHVPFNTVFPTLASHTFTYVEGELNIPWKTTWLKMPQKVQNVFRLTIGALPTSPGTITLDYTLDVSKKIEKIKSQIDFLSSCSDAGNEDKKDYQFTLYADTGWNIEPGTTKVREVRGAGRRSGPYLVSDQDDRAVIRATTIKNTVDIGGKESGWMEIETSFTQSKIEIVPEPHTKRLDLKWGEKRIFNYPLGKWKVTLVDLENKTLEFQGPDISSSPYIKILREGTGFAILVTPPQDIQDF</sequence>
<dbReference type="HOGENOM" id="CLU_670562_0_0_0"/>
<dbReference type="OrthoDB" id="9811006at2"/>
<proteinExistence type="predicted"/>
<organism evidence="1 2">
    <name type="scientific">Protochlamydia amoebophila (strain UWE25)</name>
    <dbReference type="NCBI Taxonomy" id="264201"/>
    <lineage>
        <taxon>Bacteria</taxon>
        <taxon>Pseudomonadati</taxon>
        <taxon>Chlamydiota</taxon>
        <taxon>Chlamydiia</taxon>
        <taxon>Parachlamydiales</taxon>
        <taxon>Parachlamydiaceae</taxon>
        <taxon>Candidatus Protochlamydia</taxon>
    </lineage>
</organism>
<dbReference type="AlphaFoldDB" id="Q6MC38"/>
<name>Q6MC38_PARUW</name>
<dbReference type="Proteomes" id="UP000000529">
    <property type="component" value="Chromosome"/>
</dbReference>
<reference evidence="1 2" key="1">
    <citation type="journal article" date="2004" name="Science">
        <title>Illuminating the evolutionary history of chlamydiae.</title>
        <authorList>
            <person name="Horn M."/>
            <person name="Collingro A."/>
            <person name="Schmitz-Esser S."/>
            <person name="Beier C.L."/>
            <person name="Purkhold U."/>
            <person name="Fartmann B."/>
            <person name="Brandt P."/>
            <person name="Nyakatura G.J."/>
            <person name="Droege M."/>
            <person name="Frishman D."/>
            <person name="Rattei T."/>
            <person name="Mewes H."/>
            <person name="Wagner M."/>
        </authorList>
    </citation>
    <scope>NUCLEOTIDE SEQUENCE [LARGE SCALE GENOMIC DNA]</scope>
    <source>
        <strain evidence="1 2">UWE25</strain>
    </source>
</reference>
<dbReference type="RefSeq" id="WP_011175687.1">
    <property type="nucleotide sequence ID" value="NC_005861.2"/>
</dbReference>
<accession>Q6MC38</accession>
<protein>
    <submittedName>
        <fullName evidence="1">Uncharacterized protein</fullName>
    </submittedName>
</protein>
<dbReference type="KEGG" id="pcu:PC_RS05485"/>
<evidence type="ECO:0000313" key="2">
    <source>
        <dbReference type="Proteomes" id="UP000000529"/>
    </source>
</evidence>
<keyword evidence="2" id="KW-1185">Reference proteome</keyword>
<evidence type="ECO:0000313" key="1">
    <source>
        <dbReference type="EMBL" id="CAF23861.1"/>
    </source>
</evidence>
<dbReference type="EMBL" id="BX908798">
    <property type="protein sequence ID" value="CAF23861.1"/>
    <property type="molecule type" value="Genomic_DNA"/>
</dbReference>
<gene>
    <name evidence="1" type="ORF">PC_RS05485</name>
</gene>